<dbReference type="InterPro" id="IPR006886">
    <property type="entry name" value="RNA_pol_III_Rpc5"/>
</dbReference>
<comment type="caution">
    <text evidence="2">The sequence shown here is derived from an EMBL/GenBank/DDBJ whole genome shotgun (WGS) entry which is preliminary data.</text>
</comment>
<keyword evidence="2" id="KW-0804">Transcription</keyword>
<dbReference type="PANTHER" id="PTHR12069">
    <property type="entry name" value="DNA-DIRECTED RNA POLYMERASES III 80 KDA POLYPEPTIDE RNA POLYMERASE III SUBUNIT 5"/>
    <property type="match status" value="1"/>
</dbReference>
<name>A0A2P4YJD3_9STRA</name>
<accession>A0A2P4YJD3</accession>
<keyword evidence="2" id="KW-0240">DNA-directed RNA polymerase</keyword>
<gene>
    <name evidence="2" type="ORF">PHPALM_4620</name>
</gene>
<dbReference type="GO" id="GO:0005666">
    <property type="term" value="C:RNA polymerase III complex"/>
    <property type="evidence" value="ECO:0007669"/>
    <property type="project" value="TreeGrafter"/>
</dbReference>
<evidence type="ECO:0000256" key="1">
    <source>
        <dbReference type="SAM" id="MobiDB-lite"/>
    </source>
</evidence>
<dbReference type="PANTHER" id="PTHR12069:SF0">
    <property type="entry name" value="DNA-DIRECTED RNA POLYMERASE III SUBUNIT RPC5"/>
    <property type="match status" value="1"/>
</dbReference>
<dbReference type="GO" id="GO:0042797">
    <property type="term" value="P:tRNA transcription by RNA polymerase III"/>
    <property type="evidence" value="ECO:0007669"/>
    <property type="project" value="TreeGrafter"/>
</dbReference>
<dbReference type="Proteomes" id="UP000237271">
    <property type="component" value="Unassembled WGS sequence"/>
</dbReference>
<feature type="region of interest" description="Disordered" evidence="1">
    <location>
        <begin position="234"/>
        <end position="259"/>
    </location>
</feature>
<evidence type="ECO:0000313" key="3">
    <source>
        <dbReference type="Proteomes" id="UP000237271"/>
    </source>
</evidence>
<proteinExistence type="predicted"/>
<keyword evidence="3" id="KW-1185">Reference proteome</keyword>
<dbReference type="OrthoDB" id="340681at2759"/>
<evidence type="ECO:0000313" key="2">
    <source>
        <dbReference type="EMBL" id="POM77920.1"/>
    </source>
</evidence>
<sequence>MKQVAVDDDPVVREIPVHLADELRHNLYMVQFPLRPTYRPMPEPPRRARIKPNNQLMQLDFPVDQRSEHFDQDAEEYLKQKHLRMQSSSVPALSNYAIGVFRQGQLHLTPLSVVMQMRPSLSHIDDAVNEEEEDMEVEEKVEPPPAEMKEVQFQFKKKQSERAISAIQNSYAYKKQQIDAENWIELQVQDKSVRCAGADDEFENLFSEKEEEVVSTMTPDEYIKAMQYRAMASVDKPTAPTNAAQTDDEEEEQKDETMEPVTGHLLDGVDAKYADVLRLLATDQIMHFDTLAKLLPARSEEELLNALKHVAVHVRGRLLPTSSLVCRGDTTVRARNDIIKTLTKTPTGVSRMELVKKFSLDADVTKTILSEFAILEATTRKWRFRLGPDDTFTKRFPAVAKAIKL</sequence>
<dbReference type="EMBL" id="NCKW01002253">
    <property type="protein sequence ID" value="POM77920.1"/>
    <property type="molecule type" value="Genomic_DNA"/>
</dbReference>
<reference evidence="2 3" key="1">
    <citation type="journal article" date="2017" name="Genome Biol. Evol.">
        <title>Phytophthora megakarya and P. palmivora, closely related causal agents of cacao black pod rot, underwent increases in genome sizes and gene numbers by different mechanisms.</title>
        <authorList>
            <person name="Ali S.S."/>
            <person name="Shao J."/>
            <person name="Lary D.J."/>
            <person name="Kronmiller B."/>
            <person name="Shen D."/>
            <person name="Strem M.D."/>
            <person name="Amoako-Attah I."/>
            <person name="Akrofi A.Y."/>
            <person name="Begoude B.A."/>
            <person name="Ten Hoopen G.M."/>
            <person name="Coulibaly K."/>
            <person name="Kebe B.I."/>
            <person name="Melnick R.L."/>
            <person name="Guiltinan M.J."/>
            <person name="Tyler B.M."/>
            <person name="Meinhardt L.W."/>
            <person name="Bailey B.A."/>
        </authorList>
    </citation>
    <scope>NUCLEOTIDE SEQUENCE [LARGE SCALE GENOMIC DNA]</scope>
    <source>
        <strain evidence="3">sbr112.9</strain>
    </source>
</reference>
<organism evidence="2 3">
    <name type="scientific">Phytophthora palmivora</name>
    <dbReference type="NCBI Taxonomy" id="4796"/>
    <lineage>
        <taxon>Eukaryota</taxon>
        <taxon>Sar</taxon>
        <taxon>Stramenopiles</taxon>
        <taxon>Oomycota</taxon>
        <taxon>Peronosporomycetes</taxon>
        <taxon>Peronosporales</taxon>
        <taxon>Peronosporaceae</taxon>
        <taxon>Phytophthora</taxon>
    </lineage>
</organism>
<dbReference type="AlphaFoldDB" id="A0A2P4YJD3"/>
<dbReference type="Pfam" id="PF04801">
    <property type="entry name" value="RPC5"/>
    <property type="match status" value="1"/>
</dbReference>
<protein>
    <submittedName>
        <fullName evidence="2">DNA-directed RNA polymerase III subunit RPC5-like protein</fullName>
    </submittedName>
</protein>